<organism evidence="1 2">
    <name type="scientific">Chryseobacterium koreense CCUG 49689</name>
    <dbReference type="NCBI Taxonomy" id="1304281"/>
    <lineage>
        <taxon>Bacteria</taxon>
        <taxon>Pseudomonadati</taxon>
        <taxon>Bacteroidota</taxon>
        <taxon>Flavobacteriia</taxon>
        <taxon>Flavobacteriales</taxon>
        <taxon>Weeksellaceae</taxon>
        <taxon>Chryseobacterium group</taxon>
        <taxon>Chryseobacterium</taxon>
    </lineage>
</organism>
<accession>A0A0J7IUH5</accession>
<dbReference type="EMBL" id="LFNG01000044">
    <property type="protein sequence ID" value="KMQ69491.1"/>
    <property type="molecule type" value="Genomic_DNA"/>
</dbReference>
<comment type="caution">
    <text evidence="1">The sequence shown here is derived from an EMBL/GenBank/DDBJ whole genome shotgun (WGS) entry which is preliminary data.</text>
</comment>
<dbReference type="PATRIC" id="fig|1304281.5.peg.3153"/>
<evidence type="ECO:0000313" key="2">
    <source>
        <dbReference type="Proteomes" id="UP000035900"/>
    </source>
</evidence>
<dbReference type="OrthoDB" id="1254321at2"/>
<reference evidence="1 2" key="1">
    <citation type="journal article" date="2004" name="Int. J. Syst. Evol. Microbiol.">
        <title>Kaistella koreensis gen. nov., sp. nov., a novel member of the Chryseobacterium-Bergeyella-Riemerella branch.</title>
        <authorList>
            <person name="Kim M.K."/>
            <person name="Im W.T."/>
            <person name="Shin Y.K."/>
            <person name="Lim J.H."/>
            <person name="Kim S.H."/>
            <person name="Lee B.C."/>
            <person name="Park M.Y."/>
            <person name="Lee K.Y."/>
            <person name="Lee S.T."/>
        </authorList>
    </citation>
    <scope>NUCLEOTIDE SEQUENCE [LARGE SCALE GENOMIC DNA]</scope>
    <source>
        <strain evidence="1 2">CCUG 49689</strain>
    </source>
</reference>
<name>A0A0J7IUH5_9FLAO</name>
<dbReference type="Proteomes" id="UP000035900">
    <property type="component" value="Unassembled WGS sequence"/>
</dbReference>
<keyword evidence="2" id="KW-1185">Reference proteome</keyword>
<protein>
    <submittedName>
        <fullName evidence="1">Uncharacterized protein</fullName>
    </submittedName>
</protein>
<sequence length="208" mass="24131">MSTEKKYYNEFFKEITEQQVGHLNNYYINHVINGKLKKVEDISPNFFMGEYYLDSNENLQEKIQELCINQNQRWIFYTQEASAFGFTLWNSVDIDKIGNLLFKGKHVLDNLNRRIFGCSIDNVTGIRERSSKTYYNDNGDTPLLRFSYKADGSISYMSDVQDTWGLDGGWPMDVAELIAVDQNVGAFPWDEHPYFHSAEPYLPTSAVI</sequence>
<dbReference type="STRING" id="1304281.ACM44_14480"/>
<proteinExistence type="predicted"/>
<dbReference type="AlphaFoldDB" id="A0A0J7IUH5"/>
<evidence type="ECO:0000313" key="1">
    <source>
        <dbReference type="EMBL" id="KMQ69491.1"/>
    </source>
</evidence>
<dbReference type="RefSeq" id="WP_048500771.1">
    <property type="nucleotide sequence ID" value="NZ_LFNG01000044.1"/>
</dbReference>
<gene>
    <name evidence="1" type="ORF">ACM44_14480</name>
</gene>